<dbReference type="CDD" id="cd14256">
    <property type="entry name" value="Dockerin_I"/>
    <property type="match status" value="1"/>
</dbReference>
<dbReference type="eggNOG" id="ENOG502ZHNS">
    <property type="taxonomic scope" value="Bacteria"/>
</dbReference>
<evidence type="ECO:0000313" key="3">
    <source>
        <dbReference type="EMBL" id="AGY58382.1"/>
    </source>
</evidence>
<dbReference type="PROSITE" id="PS51766">
    <property type="entry name" value="DOCKERIN"/>
    <property type="match status" value="1"/>
</dbReference>
<dbReference type="SUPFAM" id="SSF63446">
    <property type="entry name" value="Type I dockerin domain"/>
    <property type="match status" value="1"/>
</dbReference>
<dbReference type="HOGENOM" id="CLU_993098_0_0_3"/>
<dbReference type="InterPro" id="IPR036439">
    <property type="entry name" value="Dockerin_dom_sf"/>
</dbReference>
<dbReference type="Gene3D" id="1.10.1330.10">
    <property type="entry name" value="Dockerin domain"/>
    <property type="match status" value="1"/>
</dbReference>
<dbReference type="RefSeq" id="WP_023173524.1">
    <property type="nucleotide sequence ID" value="NC_022600.1"/>
</dbReference>
<evidence type="ECO:0000313" key="4">
    <source>
        <dbReference type="Proteomes" id="UP000017396"/>
    </source>
</evidence>
<dbReference type="EMBL" id="CP003587">
    <property type="protein sequence ID" value="AGY58382.1"/>
    <property type="molecule type" value="Genomic_DNA"/>
</dbReference>
<dbReference type="AlphaFoldDB" id="U5QHE4"/>
<sequence>MPQKVIASALGWVALFFFSIPSIAAFASGLLEGDLNADSVIDLQDEHLLGRYLQGEVLLSEEQIRRADIDGDGQVDAQDDALLRARLGIAGAVPHPLLQVGIRSGGSQGTPFLLGVSTLALIPDWVRGSWQFTSTVIEDHGFGTLGSYQSERISLPGDLAGLYAGYRVDTGERLERVCWQVEENTRNHFVFSEHLRDHEGSLIASTADITRHAPGEATIRIRTEVLKSSPVVAIDLSVLLAMGTHAGDFNVRTGAMQRIAGTESSTDEEALAQPLCTEGR</sequence>
<evidence type="ECO:0000259" key="2">
    <source>
        <dbReference type="PROSITE" id="PS51766"/>
    </source>
</evidence>
<dbReference type="GO" id="GO:0004553">
    <property type="term" value="F:hydrolase activity, hydrolyzing O-glycosyl compounds"/>
    <property type="evidence" value="ECO:0007669"/>
    <property type="project" value="InterPro"/>
</dbReference>
<dbReference type="Pfam" id="PF00404">
    <property type="entry name" value="Dockerin_1"/>
    <property type="match status" value="1"/>
</dbReference>
<dbReference type="Proteomes" id="UP000017396">
    <property type="component" value="Chromosome"/>
</dbReference>
<feature type="region of interest" description="Disordered" evidence="1">
    <location>
        <begin position="261"/>
        <end position="280"/>
    </location>
</feature>
<accession>U5QHE4</accession>
<dbReference type="KEGG" id="glj:GKIL_2136"/>
<organism evidence="3 4">
    <name type="scientific">Gloeobacter kilaueensis (strain ATCC BAA-2537 / CCAP 1431/1 / ULC 316 / JS1)</name>
    <dbReference type="NCBI Taxonomy" id="1183438"/>
    <lineage>
        <taxon>Bacteria</taxon>
        <taxon>Bacillati</taxon>
        <taxon>Cyanobacteriota</taxon>
        <taxon>Cyanophyceae</taxon>
        <taxon>Gloeobacterales</taxon>
        <taxon>Gloeobacteraceae</taxon>
        <taxon>Gloeobacter</taxon>
    </lineage>
</organism>
<name>U5QHE4_GLOK1</name>
<evidence type="ECO:0000256" key="1">
    <source>
        <dbReference type="SAM" id="MobiDB-lite"/>
    </source>
</evidence>
<keyword evidence="4" id="KW-1185">Reference proteome</keyword>
<dbReference type="InterPro" id="IPR016134">
    <property type="entry name" value="Dockerin_dom"/>
</dbReference>
<reference evidence="3 4" key="1">
    <citation type="journal article" date="2013" name="PLoS ONE">
        <title>Cultivation and Complete Genome Sequencing of Gloeobacter kilaueensis sp. nov., from a Lava Cave in Kilauea Caldera, Hawai'i.</title>
        <authorList>
            <person name="Saw J.H."/>
            <person name="Schatz M."/>
            <person name="Brown M.V."/>
            <person name="Kunkel D.D."/>
            <person name="Foster J.S."/>
            <person name="Shick H."/>
            <person name="Christensen S."/>
            <person name="Hou S."/>
            <person name="Wan X."/>
            <person name="Donachie S.P."/>
        </authorList>
    </citation>
    <scope>NUCLEOTIDE SEQUENCE [LARGE SCALE GENOMIC DNA]</scope>
    <source>
        <strain evidence="4">JS</strain>
    </source>
</reference>
<dbReference type="GO" id="GO:0000272">
    <property type="term" value="P:polysaccharide catabolic process"/>
    <property type="evidence" value="ECO:0007669"/>
    <property type="project" value="InterPro"/>
</dbReference>
<dbReference type="STRING" id="1183438.GKIL_2136"/>
<dbReference type="InterPro" id="IPR002105">
    <property type="entry name" value="Dockerin_1_rpt"/>
</dbReference>
<gene>
    <name evidence="3" type="ORF">GKIL_2136</name>
</gene>
<proteinExistence type="predicted"/>
<feature type="domain" description="Dockerin" evidence="2">
    <location>
        <begin position="28"/>
        <end position="95"/>
    </location>
</feature>
<dbReference type="OrthoDB" id="9857439at2"/>
<protein>
    <recommendedName>
        <fullName evidence="2">Dockerin domain-containing protein</fullName>
    </recommendedName>
</protein>